<evidence type="ECO:0000259" key="5">
    <source>
        <dbReference type="PROSITE" id="PS50089"/>
    </source>
</evidence>
<dbReference type="SUPFAM" id="SSF63829">
    <property type="entry name" value="Calcium-dependent phosphotriesterase"/>
    <property type="match status" value="1"/>
</dbReference>
<dbReference type="GeneID" id="100890844"/>
<evidence type="ECO:0000256" key="1">
    <source>
        <dbReference type="ARBA" id="ARBA00022723"/>
    </source>
</evidence>
<dbReference type="PROSITE" id="PS00518">
    <property type="entry name" value="ZF_RING_1"/>
    <property type="match status" value="1"/>
</dbReference>
<keyword evidence="1" id="KW-0479">Metal-binding</keyword>
<dbReference type="InterPro" id="IPR015943">
    <property type="entry name" value="WD40/YVTN_repeat-like_dom_sf"/>
</dbReference>
<dbReference type="GO" id="GO:0061630">
    <property type="term" value="F:ubiquitin protein ligase activity"/>
    <property type="evidence" value="ECO:0000318"/>
    <property type="project" value="GO_Central"/>
</dbReference>
<dbReference type="Proteomes" id="UP000007110">
    <property type="component" value="Unassembled WGS sequence"/>
</dbReference>
<evidence type="ECO:0000313" key="7">
    <source>
        <dbReference type="EnsemblMetazoa" id="XP_003726636"/>
    </source>
</evidence>
<reference evidence="7" key="2">
    <citation type="submission" date="2021-01" db="UniProtKB">
        <authorList>
            <consortium name="EnsemblMetazoa"/>
        </authorList>
    </citation>
    <scope>IDENTIFICATION</scope>
</reference>
<dbReference type="InterPro" id="IPR017907">
    <property type="entry name" value="Znf_RING_CS"/>
</dbReference>
<dbReference type="SUPFAM" id="SSF57845">
    <property type="entry name" value="B-box zinc-binding domain"/>
    <property type="match status" value="1"/>
</dbReference>
<evidence type="ECO:0000256" key="3">
    <source>
        <dbReference type="ARBA" id="ARBA00022833"/>
    </source>
</evidence>
<name>A0A7M7GH39_STRPU</name>
<feature type="domain" description="B box-type" evidence="6">
    <location>
        <begin position="158"/>
        <end position="201"/>
    </location>
</feature>
<accession>A0A7M7GH39</accession>
<dbReference type="SMART" id="SM00184">
    <property type="entry name" value="RING"/>
    <property type="match status" value="1"/>
</dbReference>
<reference evidence="8" key="1">
    <citation type="submission" date="2015-02" db="EMBL/GenBank/DDBJ databases">
        <title>Genome sequencing for Strongylocentrotus purpuratus.</title>
        <authorList>
            <person name="Murali S."/>
            <person name="Liu Y."/>
            <person name="Vee V."/>
            <person name="English A."/>
            <person name="Wang M."/>
            <person name="Skinner E."/>
            <person name="Han Y."/>
            <person name="Muzny D.M."/>
            <person name="Worley K.C."/>
            <person name="Gibbs R.A."/>
        </authorList>
    </citation>
    <scope>NUCLEOTIDE SEQUENCE</scope>
</reference>
<evidence type="ECO:0000313" key="8">
    <source>
        <dbReference type="Proteomes" id="UP000007110"/>
    </source>
</evidence>
<dbReference type="InterPro" id="IPR001841">
    <property type="entry name" value="Znf_RING"/>
</dbReference>
<sequence length="628" mass="70297">MASARQHLTDSLQCPICKDLLTKPKLLPCSHTFCEGCLTQLHSTQVLGNRIMCAVCRSVAPLSNNNVSNFPTNQIVQSLAEDFKERSDKKRATDSTDGASSGQRCTLCDADDQGLATFYCQHCSEFLCDYCLEQHNRFTQNGHHELVSARDIASGEIRTQLACIEHPRELQQFVCITCLVRICCRCLEVGHQPDRHEVIGIEEYEESHKAAVDLLQEKIEQKTAVIQSHSSFVKEKIGMVENIIGQQRQEIENVFEGAVERIRRRKDQLLEECNIYQRSLCEDLEGIIEFHEDFLENLSTKVSVVTEESTAQCGDQSLTERAARVGEIEALVKGDNLDASLPESIALRAEFLTFQQAAESKGLDLGTVQVKEWELRETVSFDGGVTCLAATPNGQLAIATRNGDIKFFSTEGQLLQTTVMEGVRGLGFLKDGSCIVRQTNNKVTVYSLQWEELDGRFETLSKEEDGVGGISVDIHDRIYLDYKKGRKIQMFSPGGGQAEKEIPCDGYEPWYVSVIGSGTRVLALTHSNSVRIIDDAGDKKHFITKEVGSHIHPSVCQDGTILLACMNHSKAVFSIERYTSELEYTQTLVADQKMEKPDGKWCFLQEVMSGKVVLCTPDKLYIYSKLFW</sequence>
<dbReference type="EnsemblMetazoa" id="XM_003726588">
    <property type="protein sequence ID" value="XP_003726636"/>
    <property type="gene ID" value="LOC100890844"/>
</dbReference>
<evidence type="ECO:0000259" key="6">
    <source>
        <dbReference type="PROSITE" id="PS50119"/>
    </source>
</evidence>
<feature type="domain" description="RING-type" evidence="5">
    <location>
        <begin position="14"/>
        <end position="57"/>
    </location>
</feature>
<dbReference type="InterPro" id="IPR027370">
    <property type="entry name" value="Znf-RING_euk"/>
</dbReference>
<organism evidence="7 8">
    <name type="scientific">Strongylocentrotus purpuratus</name>
    <name type="common">Purple sea urchin</name>
    <dbReference type="NCBI Taxonomy" id="7668"/>
    <lineage>
        <taxon>Eukaryota</taxon>
        <taxon>Metazoa</taxon>
        <taxon>Echinodermata</taxon>
        <taxon>Eleutherozoa</taxon>
        <taxon>Echinozoa</taxon>
        <taxon>Echinoidea</taxon>
        <taxon>Euechinoidea</taxon>
        <taxon>Echinacea</taxon>
        <taxon>Camarodonta</taxon>
        <taxon>Echinidea</taxon>
        <taxon>Strongylocentrotidae</taxon>
        <taxon>Strongylocentrotus</taxon>
    </lineage>
</organism>
<dbReference type="FunCoup" id="A0A7M7GH39">
    <property type="interactions" value="120"/>
</dbReference>
<dbReference type="GO" id="GO:0008270">
    <property type="term" value="F:zinc ion binding"/>
    <property type="evidence" value="ECO:0007669"/>
    <property type="project" value="UniProtKB-KW"/>
</dbReference>
<dbReference type="RefSeq" id="XP_003726636.2">
    <property type="nucleotide sequence ID" value="XM_003726588.3"/>
</dbReference>
<dbReference type="Gene3D" id="3.30.160.60">
    <property type="entry name" value="Classic Zinc Finger"/>
    <property type="match status" value="1"/>
</dbReference>
<dbReference type="Pfam" id="PF13445">
    <property type="entry name" value="zf-RING_UBOX"/>
    <property type="match status" value="1"/>
</dbReference>
<dbReference type="PANTHER" id="PTHR25462">
    <property type="entry name" value="BONUS, ISOFORM C-RELATED"/>
    <property type="match status" value="1"/>
</dbReference>
<dbReference type="OrthoDB" id="6105938at2759"/>
<evidence type="ECO:0000256" key="4">
    <source>
        <dbReference type="PROSITE-ProRule" id="PRU00024"/>
    </source>
</evidence>
<feature type="domain" description="B box-type" evidence="6">
    <location>
        <begin position="103"/>
        <end position="149"/>
    </location>
</feature>
<dbReference type="SUPFAM" id="SSF57850">
    <property type="entry name" value="RING/U-box"/>
    <property type="match status" value="1"/>
</dbReference>
<dbReference type="KEGG" id="spu:100890844"/>
<dbReference type="PROSITE" id="PS50089">
    <property type="entry name" value="ZF_RING_2"/>
    <property type="match status" value="1"/>
</dbReference>
<protein>
    <submittedName>
        <fullName evidence="7">Uncharacterized protein</fullName>
    </submittedName>
</protein>
<proteinExistence type="predicted"/>
<keyword evidence="3" id="KW-0862">Zinc</keyword>
<dbReference type="AlphaFoldDB" id="A0A7M7GH39"/>
<dbReference type="Gene3D" id="3.30.40.10">
    <property type="entry name" value="Zinc/RING finger domain, C3HC4 (zinc finger)"/>
    <property type="match status" value="1"/>
</dbReference>
<dbReference type="InterPro" id="IPR000315">
    <property type="entry name" value="Znf_B-box"/>
</dbReference>
<keyword evidence="2 4" id="KW-0863">Zinc-finger</keyword>
<dbReference type="InterPro" id="IPR013083">
    <property type="entry name" value="Znf_RING/FYVE/PHD"/>
</dbReference>
<evidence type="ECO:0000256" key="2">
    <source>
        <dbReference type="ARBA" id="ARBA00022771"/>
    </source>
</evidence>
<dbReference type="PROSITE" id="PS50119">
    <property type="entry name" value="ZF_BBOX"/>
    <property type="match status" value="2"/>
</dbReference>
<dbReference type="GO" id="GO:0005654">
    <property type="term" value="C:nucleoplasm"/>
    <property type="evidence" value="ECO:0000318"/>
    <property type="project" value="GO_Central"/>
</dbReference>
<keyword evidence="8" id="KW-1185">Reference proteome</keyword>
<dbReference type="OMA" id="KWCFLQE"/>
<dbReference type="PANTHER" id="PTHR25462:SF296">
    <property type="entry name" value="MEIOTIC P26, ISOFORM F"/>
    <property type="match status" value="1"/>
</dbReference>
<dbReference type="InterPro" id="IPR047153">
    <property type="entry name" value="TRIM45/56/19-like"/>
</dbReference>
<dbReference type="Gene3D" id="2.130.10.10">
    <property type="entry name" value="YVTN repeat-like/Quinoprotein amine dehydrogenase"/>
    <property type="match status" value="1"/>
</dbReference>
<dbReference type="InParanoid" id="A0A7M7GH39"/>